<proteinExistence type="predicted"/>
<comment type="caution">
    <text evidence="2">The sequence shown here is derived from an EMBL/GenBank/DDBJ whole genome shotgun (WGS) entry which is preliminary data.</text>
</comment>
<evidence type="ECO:0000313" key="2">
    <source>
        <dbReference type="EMBL" id="MEN3323048.1"/>
    </source>
</evidence>
<evidence type="ECO:0000313" key="3">
    <source>
        <dbReference type="Proteomes" id="UP001416393"/>
    </source>
</evidence>
<feature type="domain" description="DUF5723" evidence="1">
    <location>
        <begin position="41"/>
        <end position="415"/>
    </location>
</feature>
<keyword evidence="3" id="KW-1185">Reference proteome</keyword>
<protein>
    <submittedName>
        <fullName evidence="2">DUF5723 family protein</fullName>
    </submittedName>
</protein>
<dbReference type="EMBL" id="JAZHYP010000002">
    <property type="protein sequence ID" value="MEN3323048.1"/>
    <property type="molecule type" value="Genomic_DNA"/>
</dbReference>
<sequence length="447" mass="49409">MKKLHLLIFILFTFHISINAQSYFGYTFDNYSGIHGITLNPANIVDSPFKADINLISGSGFLGSDYFGINVQDALKSDSGFDFDSDMEKFPKDDNNFFFNFDVLGPSFMFNINKKSSIGLTTRVRVFLNVNNINGELYESLSNGFDETTDFNFDIKDFNGTVHAWGEVGLTYGRILIKNEYNLLKGGITLKSLQGVGSTFFSAPTVTGQYDASANTLTTTGNLNYGLSQEDFDDDDLEFKNLTAGFGADIGFAYQWNEKNNLIVADSIIPRFTKYKLKIGVSITDIGSINYKESELTAYDLNATVDAGSFDEDGSDQALEDNYNGVTTIASTKIRLPTALNVLVDYKIKSKLYVSFATSMSLVSNNTETANSIINTVSVAPRLETKWFSIYSPISFRQYGDFAWGAGLRFGPLTVGSGAVLTNLLSDSSKTTDVYVGLKIPIYRKYK</sequence>
<accession>A0ABV0A7I3</accession>
<reference evidence="2 3" key="1">
    <citation type="submission" date="2024-01" db="EMBL/GenBank/DDBJ databases">
        <title>Mariniflexile litorale sp. nov., isolated from the shallow sediments of the Sea of Japan.</title>
        <authorList>
            <person name="Romanenko L."/>
            <person name="Bystritskaya E."/>
            <person name="Isaeva M."/>
        </authorList>
    </citation>
    <scope>NUCLEOTIDE SEQUENCE [LARGE SCALE GENOMIC DNA]</scope>
    <source>
        <strain evidence="2 3">KCTC 32427</strain>
    </source>
</reference>
<dbReference type="RefSeq" id="WP_346240617.1">
    <property type="nucleotide sequence ID" value="NZ_JAZHYP010000002.1"/>
</dbReference>
<organism evidence="2 3">
    <name type="scientific">Mariniflexile soesokkakense</name>
    <dbReference type="NCBI Taxonomy" id="1343160"/>
    <lineage>
        <taxon>Bacteria</taxon>
        <taxon>Pseudomonadati</taxon>
        <taxon>Bacteroidota</taxon>
        <taxon>Flavobacteriia</taxon>
        <taxon>Flavobacteriales</taxon>
        <taxon>Flavobacteriaceae</taxon>
        <taxon>Mariniflexile</taxon>
    </lineage>
</organism>
<dbReference type="Pfam" id="PF18990">
    <property type="entry name" value="DUF5723"/>
    <property type="match status" value="1"/>
</dbReference>
<dbReference type="Proteomes" id="UP001416393">
    <property type="component" value="Unassembled WGS sequence"/>
</dbReference>
<dbReference type="InterPro" id="IPR043781">
    <property type="entry name" value="DUF5723"/>
</dbReference>
<evidence type="ECO:0000259" key="1">
    <source>
        <dbReference type="Pfam" id="PF18990"/>
    </source>
</evidence>
<name>A0ABV0A7I3_9FLAO</name>
<gene>
    <name evidence="2" type="ORF">VP395_04865</name>
</gene>